<sequence length="260" mass="30483">MAHFRPELRQYYYAHAKTRHTAATSLATPLLCDISPENVIPMHCFSIMTLFISFASLKDEDDLPFDTNGIVPRWLALFRGVRTVLESNNRAIYKSKISFLFHSVDFNNVWQSNQSDLESLAEFKGYLETSPEEDSTRELLCSAFQDMQKAFYFFYHQDLGNDGKVRSLFTWMYKVPDEFLSLLRQGNSKALCIMAFLCVLLHRLEYNWYFQGWATQLIERIYAALDDVHRFWIRWPIQEIGWVPKREASLVMLSAIATER</sequence>
<name>A0ACC1R5D9_9HYPO</name>
<organism evidence="1 2">
    <name type="scientific">Lecanicillium saksenae</name>
    <dbReference type="NCBI Taxonomy" id="468837"/>
    <lineage>
        <taxon>Eukaryota</taxon>
        <taxon>Fungi</taxon>
        <taxon>Dikarya</taxon>
        <taxon>Ascomycota</taxon>
        <taxon>Pezizomycotina</taxon>
        <taxon>Sordariomycetes</taxon>
        <taxon>Hypocreomycetidae</taxon>
        <taxon>Hypocreales</taxon>
        <taxon>Cordycipitaceae</taxon>
        <taxon>Lecanicillium</taxon>
    </lineage>
</organism>
<dbReference type="Proteomes" id="UP001148737">
    <property type="component" value="Unassembled WGS sequence"/>
</dbReference>
<gene>
    <name evidence="1" type="ORF">NLG97_g1360</name>
</gene>
<reference evidence="1" key="1">
    <citation type="submission" date="2022-07" db="EMBL/GenBank/DDBJ databases">
        <title>Genome Sequence of Lecanicillium saksenae.</title>
        <authorList>
            <person name="Buettner E."/>
        </authorList>
    </citation>
    <scope>NUCLEOTIDE SEQUENCE</scope>
    <source>
        <strain evidence="1">VT-O1</strain>
    </source>
</reference>
<comment type="caution">
    <text evidence="1">The sequence shown here is derived from an EMBL/GenBank/DDBJ whole genome shotgun (WGS) entry which is preliminary data.</text>
</comment>
<protein>
    <submittedName>
        <fullName evidence="1">Uncharacterized protein</fullName>
    </submittedName>
</protein>
<proteinExistence type="predicted"/>
<evidence type="ECO:0000313" key="2">
    <source>
        <dbReference type="Proteomes" id="UP001148737"/>
    </source>
</evidence>
<evidence type="ECO:0000313" key="1">
    <source>
        <dbReference type="EMBL" id="KAJ3498136.1"/>
    </source>
</evidence>
<accession>A0ACC1R5D9</accession>
<dbReference type="EMBL" id="JANAKD010000068">
    <property type="protein sequence ID" value="KAJ3498136.1"/>
    <property type="molecule type" value="Genomic_DNA"/>
</dbReference>
<keyword evidence="2" id="KW-1185">Reference proteome</keyword>